<dbReference type="AlphaFoldDB" id="A0A8J7SI56"/>
<name>A0A8J7SI56_9PROT</name>
<evidence type="ECO:0000313" key="5">
    <source>
        <dbReference type="Proteomes" id="UP000672602"/>
    </source>
</evidence>
<dbReference type="GO" id="GO:0016780">
    <property type="term" value="F:phosphotransferase activity, for other substituted phosphate groups"/>
    <property type="evidence" value="ECO:0007669"/>
    <property type="project" value="InterPro"/>
</dbReference>
<keyword evidence="3" id="KW-1133">Transmembrane helix</keyword>
<gene>
    <name evidence="4" type="ORF">KAJ83_07605</name>
</gene>
<proteinExistence type="inferred from homology"/>
<evidence type="ECO:0000256" key="2">
    <source>
        <dbReference type="RuleBase" id="RU003750"/>
    </source>
</evidence>
<keyword evidence="5" id="KW-1185">Reference proteome</keyword>
<dbReference type="InterPro" id="IPR043130">
    <property type="entry name" value="CDP-OH_PTrfase_TM_dom"/>
</dbReference>
<dbReference type="PROSITE" id="PS00379">
    <property type="entry name" value="CDP_ALCOHOL_P_TRANSF"/>
    <property type="match status" value="1"/>
</dbReference>
<reference evidence="4" key="1">
    <citation type="submission" date="2021-04" db="EMBL/GenBank/DDBJ databases">
        <authorList>
            <person name="Zhang D.-C."/>
        </authorList>
    </citation>
    <scope>NUCLEOTIDE SEQUENCE</scope>
    <source>
        <strain evidence="4">CGMCC 1.15697</strain>
    </source>
</reference>
<feature type="transmembrane region" description="Helical" evidence="3">
    <location>
        <begin position="45"/>
        <end position="66"/>
    </location>
</feature>
<keyword evidence="3" id="KW-0812">Transmembrane</keyword>
<feature type="transmembrane region" description="Helical" evidence="3">
    <location>
        <begin position="159"/>
        <end position="179"/>
    </location>
</feature>
<keyword evidence="3" id="KW-0472">Membrane</keyword>
<sequence length="256" mass="27050">MNAVATDHKPLLADLKRDGWQAVFAGGAACLTIALALQLGHDLDWWQTAGALVSYAAMITLGARWLPAHLPHAVLGPANRVTVLRAALIATLMPLVLLLDEAGWSVPSIALAALALDAVDGWTARRFGVASDFGARIDRELDALTVLVLSLLLWRVGDMGAWVLAAGLWRYLFLILGRVDRRFAVPLAPAPWRAWACGLSVGLLILGLVPALPPGGAVVAGIVAVAALSTSFLRDIVSLARRTPGPAHHEDTGRTP</sequence>
<dbReference type="Gene3D" id="1.20.120.1760">
    <property type="match status" value="1"/>
</dbReference>
<comment type="caution">
    <text evidence="4">The sequence shown here is derived from an EMBL/GenBank/DDBJ whole genome shotgun (WGS) entry which is preliminary data.</text>
</comment>
<protein>
    <submittedName>
        <fullName evidence="4">CDP-alcohol phosphatidyltransferase family protein</fullName>
    </submittedName>
</protein>
<feature type="transmembrane region" description="Helical" evidence="3">
    <location>
        <begin position="78"/>
        <end position="99"/>
    </location>
</feature>
<dbReference type="RefSeq" id="WP_210681453.1">
    <property type="nucleotide sequence ID" value="NZ_JAGMWN010000003.1"/>
</dbReference>
<dbReference type="GO" id="GO:0016020">
    <property type="term" value="C:membrane"/>
    <property type="evidence" value="ECO:0007669"/>
    <property type="project" value="InterPro"/>
</dbReference>
<accession>A0A8J7SI56</accession>
<feature type="transmembrane region" description="Helical" evidence="3">
    <location>
        <begin position="215"/>
        <end position="233"/>
    </location>
</feature>
<dbReference type="EMBL" id="JAGMWN010000003">
    <property type="protein sequence ID" value="MBP5856868.1"/>
    <property type="molecule type" value="Genomic_DNA"/>
</dbReference>
<evidence type="ECO:0000313" key="4">
    <source>
        <dbReference type="EMBL" id="MBP5856868.1"/>
    </source>
</evidence>
<organism evidence="4 5">
    <name type="scientific">Marivibrio halodurans</name>
    <dbReference type="NCBI Taxonomy" id="2039722"/>
    <lineage>
        <taxon>Bacteria</taxon>
        <taxon>Pseudomonadati</taxon>
        <taxon>Pseudomonadota</taxon>
        <taxon>Alphaproteobacteria</taxon>
        <taxon>Rhodospirillales</taxon>
        <taxon>Rhodospirillaceae</taxon>
        <taxon>Marivibrio</taxon>
    </lineage>
</organism>
<evidence type="ECO:0000256" key="3">
    <source>
        <dbReference type="SAM" id="Phobius"/>
    </source>
</evidence>
<comment type="similarity">
    <text evidence="2">Belongs to the CDP-alcohol phosphatidyltransferase class-I family.</text>
</comment>
<dbReference type="InterPro" id="IPR048254">
    <property type="entry name" value="CDP_ALCOHOL_P_TRANSF_CS"/>
</dbReference>
<feature type="transmembrane region" description="Helical" evidence="3">
    <location>
        <begin position="20"/>
        <end position="39"/>
    </location>
</feature>
<dbReference type="GO" id="GO:0008654">
    <property type="term" value="P:phospholipid biosynthetic process"/>
    <property type="evidence" value="ECO:0007669"/>
    <property type="project" value="InterPro"/>
</dbReference>
<dbReference type="Proteomes" id="UP000672602">
    <property type="component" value="Unassembled WGS sequence"/>
</dbReference>
<keyword evidence="1 2" id="KW-0808">Transferase</keyword>
<dbReference type="InterPro" id="IPR000462">
    <property type="entry name" value="CDP-OH_P_trans"/>
</dbReference>
<dbReference type="Pfam" id="PF01066">
    <property type="entry name" value="CDP-OH_P_transf"/>
    <property type="match status" value="1"/>
</dbReference>
<evidence type="ECO:0000256" key="1">
    <source>
        <dbReference type="ARBA" id="ARBA00022679"/>
    </source>
</evidence>
<feature type="transmembrane region" description="Helical" evidence="3">
    <location>
        <begin position="191"/>
        <end position="209"/>
    </location>
</feature>